<gene>
    <name evidence="2" type="ORF">D5F01_LYC21049</name>
</gene>
<sequence length="318" mass="37053">MKSERKDLHQSITLPSISDAPFLPAVVRKARDEAKAEPWRRKAIQDDSPDLDQEARARHQAQLEQRHLEAYRNMHRLRDSLYHRYAALLRDKVHSQRLELQQRYEASRAKSESETKQKQRKLAFSKLQHNDSYLKSIPKTSYYLKQLAERGHLKTHHDLEDFYRLLEQGSDSGASSGELIFSGSQEKDGFPKIIPGIPEKSRKAEIYMRRLREMHDLCLANMAFSKRLLDRQTDSLCWQEERGDHDLLLPVIDSKQEKTSQANWPPLCSPKHQGSVQDVRPFMSPTAEQIDLSQIIERGFKLWRNYKEDTGSVKISPP</sequence>
<evidence type="ECO:0000313" key="2">
    <source>
        <dbReference type="EMBL" id="KAE8280487.1"/>
    </source>
</evidence>
<feature type="compositionally biased region" description="Basic and acidic residues" evidence="1">
    <location>
        <begin position="31"/>
        <end position="45"/>
    </location>
</feature>
<feature type="region of interest" description="Disordered" evidence="1">
    <location>
        <begin position="31"/>
        <end position="59"/>
    </location>
</feature>
<protein>
    <submittedName>
        <fullName evidence="2">Uncharacterized protein</fullName>
    </submittedName>
</protein>
<dbReference type="Proteomes" id="UP000424527">
    <property type="component" value="Unassembled WGS sequence"/>
</dbReference>
<dbReference type="EMBL" id="REGW02000021">
    <property type="protein sequence ID" value="KAE8280487.1"/>
    <property type="molecule type" value="Genomic_DNA"/>
</dbReference>
<dbReference type="AlphaFoldDB" id="A0A6G0HN49"/>
<organism evidence="2 3">
    <name type="scientific">Larimichthys crocea</name>
    <name type="common">Large yellow croaker</name>
    <name type="synonym">Pseudosciaena crocea</name>
    <dbReference type="NCBI Taxonomy" id="215358"/>
    <lineage>
        <taxon>Eukaryota</taxon>
        <taxon>Metazoa</taxon>
        <taxon>Chordata</taxon>
        <taxon>Craniata</taxon>
        <taxon>Vertebrata</taxon>
        <taxon>Euteleostomi</taxon>
        <taxon>Actinopterygii</taxon>
        <taxon>Neopterygii</taxon>
        <taxon>Teleostei</taxon>
        <taxon>Neoteleostei</taxon>
        <taxon>Acanthomorphata</taxon>
        <taxon>Eupercaria</taxon>
        <taxon>Sciaenidae</taxon>
        <taxon>Larimichthys</taxon>
    </lineage>
</organism>
<evidence type="ECO:0000313" key="3">
    <source>
        <dbReference type="Proteomes" id="UP000424527"/>
    </source>
</evidence>
<reference evidence="2 3" key="1">
    <citation type="submission" date="2019-07" db="EMBL/GenBank/DDBJ databases">
        <title>Chromosome genome assembly for large yellow croaker.</title>
        <authorList>
            <person name="Xiao S."/>
        </authorList>
    </citation>
    <scope>NUCLEOTIDE SEQUENCE [LARGE SCALE GENOMIC DNA]</scope>
    <source>
        <strain evidence="2">JMULYC20181020</strain>
        <tissue evidence="2">Muscle</tissue>
    </source>
</reference>
<keyword evidence="3" id="KW-1185">Reference proteome</keyword>
<accession>A0A6G0HN49</accession>
<evidence type="ECO:0000256" key="1">
    <source>
        <dbReference type="SAM" id="MobiDB-lite"/>
    </source>
</evidence>
<name>A0A6G0HN49_LARCR</name>
<comment type="caution">
    <text evidence="2">The sequence shown here is derived from an EMBL/GenBank/DDBJ whole genome shotgun (WGS) entry which is preliminary data.</text>
</comment>
<proteinExistence type="predicted"/>